<evidence type="ECO:0000259" key="8">
    <source>
        <dbReference type="PROSITE" id="PS50850"/>
    </source>
</evidence>
<dbReference type="Gene3D" id="1.20.1250.20">
    <property type="entry name" value="MFS general substrate transporter like domains"/>
    <property type="match status" value="1"/>
</dbReference>
<feature type="transmembrane region" description="Helical" evidence="7">
    <location>
        <begin position="292"/>
        <end position="309"/>
    </location>
</feature>
<dbReference type="RefSeq" id="WP_181538339.1">
    <property type="nucleotide sequence ID" value="NZ_JACDUU010000007.1"/>
</dbReference>
<keyword evidence="2" id="KW-0813">Transport</keyword>
<keyword evidence="6 7" id="KW-0472">Membrane</keyword>
<feature type="transmembrane region" description="Helical" evidence="7">
    <location>
        <begin position="230"/>
        <end position="251"/>
    </location>
</feature>
<feature type="transmembrane region" description="Helical" evidence="7">
    <location>
        <begin position="148"/>
        <end position="170"/>
    </location>
</feature>
<dbReference type="PROSITE" id="PS50850">
    <property type="entry name" value="MFS"/>
    <property type="match status" value="1"/>
</dbReference>
<feature type="transmembrane region" description="Helical" evidence="7">
    <location>
        <begin position="263"/>
        <end position="285"/>
    </location>
</feature>
<dbReference type="CDD" id="cd06173">
    <property type="entry name" value="MFS_MefA_like"/>
    <property type="match status" value="1"/>
</dbReference>
<feature type="transmembrane region" description="Helical" evidence="7">
    <location>
        <begin position="110"/>
        <end position="127"/>
    </location>
</feature>
<evidence type="ECO:0000313" key="9">
    <source>
        <dbReference type="EMBL" id="MBA2872583.1"/>
    </source>
</evidence>
<dbReference type="AlphaFoldDB" id="A0A7V9Z1X7"/>
<evidence type="ECO:0000256" key="6">
    <source>
        <dbReference type="ARBA" id="ARBA00023136"/>
    </source>
</evidence>
<dbReference type="InterPro" id="IPR010290">
    <property type="entry name" value="TM_effector"/>
</dbReference>
<proteinExistence type="predicted"/>
<accession>A0A7V9Z1X7</accession>
<evidence type="ECO:0000256" key="2">
    <source>
        <dbReference type="ARBA" id="ARBA00022448"/>
    </source>
</evidence>
<dbReference type="InterPro" id="IPR020846">
    <property type="entry name" value="MFS_dom"/>
</dbReference>
<feature type="domain" description="Major facilitator superfamily (MFS) profile" evidence="8">
    <location>
        <begin position="1"/>
        <end position="201"/>
    </location>
</feature>
<keyword evidence="10" id="KW-1185">Reference proteome</keyword>
<protein>
    <submittedName>
        <fullName evidence="9">MFS family permease</fullName>
    </submittedName>
</protein>
<feature type="transmembrane region" description="Helical" evidence="7">
    <location>
        <begin position="379"/>
        <end position="398"/>
    </location>
</feature>
<dbReference type="GO" id="GO:0005886">
    <property type="term" value="C:plasma membrane"/>
    <property type="evidence" value="ECO:0007669"/>
    <property type="project" value="UniProtKB-SubCell"/>
</dbReference>
<dbReference type="PANTHER" id="PTHR23513:SF11">
    <property type="entry name" value="STAPHYLOFERRIN A TRANSPORTER"/>
    <property type="match status" value="1"/>
</dbReference>
<dbReference type="GO" id="GO:0022857">
    <property type="term" value="F:transmembrane transporter activity"/>
    <property type="evidence" value="ECO:0007669"/>
    <property type="project" value="InterPro"/>
</dbReference>
<organism evidence="9 10">
    <name type="scientific">[Anoxybacillus] calidus</name>
    <dbReference type="NCBI Taxonomy" id="575178"/>
    <lineage>
        <taxon>Bacteria</taxon>
        <taxon>Bacillati</taxon>
        <taxon>Bacillota</taxon>
        <taxon>Bacilli</taxon>
        <taxon>Bacillales</taxon>
        <taxon>Anoxybacillaceae</taxon>
        <taxon>Paranoxybacillus</taxon>
    </lineage>
</organism>
<dbReference type="Pfam" id="PF05977">
    <property type="entry name" value="MFS_3"/>
    <property type="match status" value="1"/>
</dbReference>
<keyword evidence="4 7" id="KW-0812">Transmembrane</keyword>
<dbReference type="InterPro" id="IPR036259">
    <property type="entry name" value="MFS_trans_sf"/>
</dbReference>
<evidence type="ECO:0000256" key="5">
    <source>
        <dbReference type="ARBA" id="ARBA00022989"/>
    </source>
</evidence>
<name>A0A7V9Z1X7_9BACL</name>
<gene>
    <name evidence="9" type="ORF">HNQ85_002894</name>
</gene>
<evidence type="ECO:0000256" key="4">
    <source>
        <dbReference type="ARBA" id="ARBA00022692"/>
    </source>
</evidence>
<dbReference type="EMBL" id="JACDUU010000007">
    <property type="protein sequence ID" value="MBA2872583.1"/>
    <property type="molecule type" value="Genomic_DNA"/>
</dbReference>
<feature type="transmembrane region" description="Helical" evidence="7">
    <location>
        <begin position="85"/>
        <end position="104"/>
    </location>
</feature>
<evidence type="ECO:0000256" key="1">
    <source>
        <dbReference type="ARBA" id="ARBA00004651"/>
    </source>
</evidence>
<keyword evidence="3" id="KW-1003">Cell membrane</keyword>
<evidence type="ECO:0000256" key="7">
    <source>
        <dbReference type="SAM" id="Phobius"/>
    </source>
</evidence>
<reference evidence="9 10" key="1">
    <citation type="submission" date="2020-07" db="EMBL/GenBank/DDBJ databases">
        <title>Genomic Encyclopedia of Type Strains, Phase IV (KMG-IV): sequencing the most valuable type-strain genomes for metagenomic binning, comparative biology and taxonomic classification.</title>
        <authorList>
            <person name="Goeker M."/>
        </authorList>
    </citation>
    <scope>NUCLEOTIDE SEQUENCE [LARGE SCALE GENOMIC DNA]</scope>
    <source>
        <strain evidence="9 10">DSM 25220</strain>
    </source>
</reference>
<comment type="subcellular location">
    <subcellularLocation>
        <location evidence="1">Cell membrane</location>
        <topology evidence="1">Multi-pass membrane protein</topology>
    </subcellularLocation>
</comment>
<dbReference type="Proteomes" id="UP000580891">
    <property type="component" value="Unassembled WGS sequence"/>
</dbReference>
<sequence>MPQVMQWKADSSFALKYPLFRLYMLGSLPSRIGEWMDFVALNWAVLQLSSSPLHLGILNACRLVPIFLFSLPGGMLADRFDRRSLLVGVQAVMMIVTFVLAFFLYNEAPFIWILLAVVLRSIFMALETSIRNSYMPSLVPPSSLSSTIALHTAGLHIGRILGPAVAGWLLTYMETFSLLILYGFTLFVSLISLLALKEDMPTKRKKQLGPSIGIREGLQYVKETPLVQSLLLLAVVPMVFGFPYSSVIPLFVQELMKREAEGFATLLSISSMGALLGTISLSVFSVGAIGKWLISSLLGFGGTLLMFMFVADNFLFASTAMFFIGITSQVYRTLSRTAIQTTVPDGLRGRIMSIALMDRGFIPLGTIIITSLAERFGVFIAGIVMGAGCIGCTLFVLLQRKELWKL</sequence>
<comment type="caution">
    <text evidence="9">The sequence shown here is derived from an EMBL/GenBank/DDBJ whole genome shotgun (WGS) entry which is preliminary data.</text>
</comment>
<feature type="transmembrane region" description="Helical" evidence="7">
    <location>
        <begin position="176"/>
        <end position="196"/>
    </location>
</feature>
<dbReference type="PANTHER" id="PTHR23513">
    <property type="entry name" value="INTEGRAL MEMBRANE EFFLUX PROTEIN-RELATED"/>
    <property type="match status" value="1"/>
</dbReference>
<keyword evidence="5 7" id="KW-1133">Transmembrane helix</keyword>
<evidence type="ECO:0000256" key="3">
    <source>
        <dbReference type="ARBA" id="ARBA00022475"/>
    </source>
</evidence>
<evidence type="ECO:0000313" key="10">
    <source>
        <dbReference type="Proteomes" id="UP000580891"/>
    </source>
</evidence>
<dbReference type="SUPFAM" id="SSF103473">
    <property type="entry name" value="MFS general substrate transporter"/>
    <property type="match status" value="1"/>
</dbReference>